<dbReference type="EMBL" id="FOWC01000001">
    <property type="protein sequence ID" value="SFO17479.1"/>
    <property type="molecule type" value="Genomic_DNA"/>
</dbReference>
<dbReference type="Proteomes" id="UP000199137">
    <property type="component" value="Unassembled WGS sequence"/>
</dbReference>
<dbReference type="InterPro" id="IPR036291">
    <property type="entry name" value="NAD(P)-bd_dom_sf"/>
</dbReference>
<proteinExistence type="predicted"/>
<dbReference type="SUPFAM" id="SSF51735">
    <property type="entry name" value="NAD(P)-binding Rossmann-fold domains"/>
    <property type="match status" value="1"/>
</dbReference>
<evidence type="ECO:0000313" key="1">
    <source>
        <dbReference type="EMBL" id="SFO17479.1"/>
    </source>
</evidence>
<organism evidence="1 2">
    <name type="scientific">Amycolatopsis rubida</name>
    <dbReference type="NCBI Taxonomy" id="112413"/>
    <lineage>
        <taxon>Bacteria</taxon>
        <taxon>Bacillati</taxon>
        <taxon>Actinomycetota</taxon>
        <taxon>Actinomycetes</taxon>
        <taxon>Pseudonocardiales</taxon>
        <taxon>Pseudonocardiaceae</taxon>
        <taxon>Amycolatopsis</taxon>
    </lineage>
</organism>
<name>A0A1I5F1H1_9PSEU</name>
<dbReference type="Gene3D" id="3.40.50.720">
    <property type="entry name" value="NAD(P)-binding Rossmann-like Domain"/>
    <property type="match status" value="1"/>
</dbReference>
<evidence type="ECO:0000313" key="2">
    <source>
        <dbReference type="Proteomes" id="UP000199137"/>
    </source>
</evidence>
<reference evidence="1 2" key="1">
    <citation type="submission" date="2016-10" db="EMBL/GenBank/DDBJ databases">
        <authorList>
            <person name="de Groot N.N."/>
        </authorList>
    </citation>
    <scope>NUCLEOTIDE SEQUENCE [LARGE SCALE GENOMIC DNA]</scope>
    <source>
        <strain evidence="1 2">DSM 44637</strain>
    </source>
</reference>
<protein>
    <submittedName>
        <fullName evidence="1">Zinc-binding dehydrogenase</fullName>
    </submittedName>
</protein>
<dbReference type="AlphaFoldDB" id="A0A1I5F1H1"/>
<sequence>MHGAAGGVGTVAVQLAIARGATVIGTASPHNHDFLRFLGAEPTTYSPGLVERVRS</sequence>
<gene>
    <name evidence="1" type="ORF">SAMN05421854_101896</name>
</gene>
<dbReference type="STRING" id="112413.SAMN05421854_101896"/>
<accession>A0A1I5F1H1</accession>